<name>A0A160TDH8_9ZZZZ</name>
<dbReference type="PANTHER" id="PTHR40547:SF1">
    <property type="entry name" value="SLL0298 PROTEIN"/>
    <property type="match status" value="1"/>
</dbReference>
<keyword evidence="1" id="KW-1133">Transmembrane helix</keyword>
<gene>
    <name evidence="3" type="ORF">MGWOODY_Tha815</name>
</gene>
<feature type="transmembrane region" description="Helical" evidence="1">
    <location>
        <begin position="68"/>
        <end position="95"/>
    </location>
</feature>
<feature type="transmembrane region" description="Helical" evidence="1">
    <location>
        <begin position="32"/>
        <end position="48"/>
    </location>
</feature>
<reference evidence="3" key="1">
    <citation type="submission" date="2015-10" db="EMBL/GenBank/DDBJ databases">
        <authorList>
            <person name="Gilbert D.G."/>
        </authorList>
    </citation>
    <scope>NUCLEOTIDE SEQUENCE</scope>
</reference>
<protein>
    <recommendedName>
        <fullName evidence="2">DUF2062 domain-containing protein</fullName>
    </recommendedName>
</protein>
<keyword evidence="1" id="KW-0812">Transmembrane</keyword>
<sequence>MGIAAFFAFYINANLPISMGLVWISNPITIPPIFYGTYLLGALMLGTPPGDFHIELSLDWALNELTAIWIPLFVGSLTVGIVLAVSGYLSIQLAWRMHVASNWKKRKLNRERRQNSDTPPTP</sequence>
<dbReference type="InterPro" id="IPR018639">
    <property type="entry name" value="DUF2062"/>
</dbReference>
<dbReference type="PANTHER" id="PTHR40547">
    <property type="entry name" value="SLL0298 PROTEIN"/>
    <property type="match status" value="1"/>
</dbReference>
<dbReference type="AlphaFoldDB" id="A0A160TDH8"/>
<accession>A0A160TDH8</accession>
<evidence type="ECO:0000313" key="3">
    <source>
        <dbReference type="EMBL" id="CUS41297.1"/>
    </source>
</evidence>
<evidence type="ECO:0000259" key="2">
    <source>
        <dbReference type="Pfam" id="PF09835"/>
    </source>
</evidence>
<dbReference type="EMBL" id="CZQC01000038">
    <property type="protein sequence ID" value="CUS41297.1"/>
    <property type="molecule type" value="Genomic_DNA"/>
</dbReference>
<keyword evidence="1" id="KW-0472">Membrane</keyword>
<organism evidence="3">
    <name type="scientific">hydrothermal vent metagenome</name>
    <dbReference type="NCBI Taxonomy" id="652676"/>
    <lineage>
        <taxon>unclassified sequences</taxon>
        <taxon>metagenomes</taxon>
        <taxon>ecological metagenomes</taxon>
    </lineage>
</organism>
<feature type="domain" description="DUF2062" evidence="2">
    <location>
        <begin position="1"/>
        <end position="104"/>
    </location>
</feature>
<proteinExistence type="predicted"/>
<dbReference type="Pfam" id="PF09835">
    <property type="entry name" value="DUF2062"/>
    <property type="match status" value="1"/>
</dbReference>
<evidence type="ECO:0000256" key="1">
    <source>
        <dbReference type="SAM" id="Phobius"/>
    </source>
</evidence>